<proteinExistence type="inferred from homology"/>
<dbReference type="SUPFAM" id="SSF52768">
    <property type="entry name" value="Arginase/deacetylase"/>
    <property type="match status" value="1"/>
</dbReference>
<reference evidence="6" key="1">
    <citation type="journal article" date="2014" name="Int. J. Syst. Evol. Microbiol.">
        <title>Complete genome sequence of Corynebacterium casei LMG S-19264T (=DSM 44701T), isolated from a smear-ripened cheese.</title>
        <authorList>
            <consortium name="US DOE Joint Genome Institute (JGI-PGF)"/>
            <person name="Walter F."/>
            <person name="Albersmeier A."/>
            <person name="Kalinowski J."/>
            <person name="Ruckert C."/>
        </authorList>
    </citation>
    <scope>NUCLEOTIDE SEQUENCE</scope>
    <source>
        <strain evidence="6">JCM 10088</strain>
    </source>
</reference>
<dbReference type="PANTHER" id="PTHR11358:SF26">
    <property type="entry name" value="GUANIDINO ACID HYDROLASE, MITOCHONDRIAL"/>
    <property type="match status" value="1"/>
</dbReference>
<evidence type="ECO:0000256" key="1">
    <source>
        <dbReference type="ARBA" id="ARBA00009227"/>
    </source>
</evidence>
<evidence type="ECO:0000313" key="7">
    <source>
        <dbReference type="Proteomes" id="UP000610960"/>
    </source>
</evidence>
<dbReference type="Gene3D" id="3.40.800.10">
    <property type="entry name" value="Ureohydrolase domain"/>
    <property type="match status" value="1"/>
</dbReference>
<dbReference type="InterPro" id="IPR020855">
    <property type="entry name" value="Ureohydrolase_Mn_BS"/>
</dbReference>
<protein>
    <submittedName>
        <fullName evidence="6">Agmatinase</fullName>
    </submittedName>
</protein>
<comment type="similarity">
    <text evidence="1">Belongs to the arginase family. Agmatinase subfamily.</text>
</comment>
<dbReference type="Proteomes" id="UP000610960">
    <property type="component" value="Unassembled WGS sequence"/>
</dbReference>
<feature type="binding site" evidence="4">
    <location>
        <position position="251"/>
    </location>
    <ligand>
        <name>Mn(2+)</name>
        <dbReference type="ChEBI" id="CHEBI:29035"/>
        <label>1</label>
    </ligand>
</feature>
<sequence>MIDYLRGESLNGLGTIIYKSTIEPLCMALDLYAYKNSSLFGGSCGPGSLHVMGAPMEDTLSYRPGTRFAPEELRRVSKYIETTPTQYLGIRVPKIVCDVGDLALSQGAPEFNLSIIERSAEDALRRWGFIATIGGEHTVSLGVARAIGKVYGRLGAFVQVDAHLDLRKEWAGQSLSHATFARIINEELRPSYVNVGFRGFDDDERDFLESINGLGFTSFDVAKLPNRAIVNAIEERLGKVDGPVHLSIDVDAFDPSIAPGVGNPESGGLSYADVYSVVRAVIDAAGDKLVAVDIMEYSPPNDVSNMTAVLVLKLMLDIFNLTAWRRTCGSK</sequence>
<feature type="binding site" evidence="4">
    <location>
        <position position="163"/>
    </location>
    <ligand>
        <name>Mn(2+)</name>
        <dbReference type="ChEBI" id="CHEBI:29035"/>
        <label>1</label>
    </ligand>
</feature>
<dbReference type="AlphaFoldDB" id="A0A830GRF2"/>
<feature type="binding site" evidence="4">
    <location>
        <position position="249"/>
    </location>
    <ligand>
        <name>Mn(2+)</name>
        <dbReference type="ChEBI" id="CHEBI:29035"/>
        <label>1</label>
    </ligand>
</feature>
<dbReference type="PROSITE" id="PS51409">
    <property type="entry name" value="ARGINASE_2"/>
    <property type="match status" value="1"/>
</dbReference>
<dbReference type="InterPro" id="IPR006035">
    <property type="entry name" value="Ureohydrolase"/>
</dbReference>
<dbReference type="PANTHER" id="PTHR11358">
    <property type="entry name" value="ARGINASE/AGMATINASE"/>
    <property type="match status" value="1"/>
</dbReference>
<evidence type="ECO:0000256" key="4">
    <source>
        <dbReference type="PIRSR" id="PIRSR036979-1"/>
    </source>
</evidence>
<evidence type="ECO:0000256" key="3">
    <source>
        <dbReference type="ARBA" id="ARBA00022801"/>
    </source>
</evidence>
<dbReference type="PIRSF" id="PIRSF036979">
    <property type="entry name" value="Arginase"/>
    <property type="match status" value="1"/>
</dbReference>
<dbReference type="EMBL" id="BMNL01000001">
    <property type="protein sequence ID" value="GGP18840.1"/>
    <property type="molecule type" value="Genomic_DNA"/>
</dbReference>
<keyword evidence="2 4" id="KW-0479">Metal-binding</keyword>
<gene>
    <name evidence="6" type="ORF">GCM10007981_00100</name>
</gene>
<feature type="binding site" evidence="4">
    <location>
        <position position="161"/>
    </location>
    <ligand>
        <name>Mn(2+)</name>
        <dbReference type="ChEBI" id="CHEBI:29035"/>
        <label>1</label>
    </ligand>
</feature>
<dbReference type="GO" id="GO:0033389">
    <property type="term" value="P:putrescine biosynthetic process from arginine, via agmatine"/>
    <property type="evidence" value="ECO:0007669"/>
    <property type="project" value="TreeGrafter"/>
</dbReference>
<evidence type="ECO:0000256" key="2">
    <source>
        <dbReference type="ARBA" id="ARBA00022723"/>
    </source>
</evidence>
<dbReference type="InterPro" id="IPR023696">
    <property type="entry name" value="Ureohydrolase_dom_sf"/>
</dbReference>
<organism evidence="6 7">
    <name type="scientific">Thermocladium modestius</name>
    <dbReference type="NCBI Taxonomy" id="62609"/>
    <lineage>
        <taxon>Archaea</taxon>
        <taxon>Thermoproteota</taxon>
        <taxon>Thermoprotei</taxon>
        <taxon>Thermoproteales</taxon>
        <taxon>Thermoproteaceae</taxon>
        <taxon>Thermocladium</taxon>
    </lineage>
</organism>
<keyword evidence="7" id="KW-1185">Reference proteome</keyword>
<name>A0A830GRF2_9CREN</name>
<reference evidence="6" key="2">
    <citation type="submission" date="2020-09" db="EMBL/GenBank/DDBJ databases">
        <authorList>
            <person name="Sun Q."/>
            <person name="Ohkuma M."/>
        </authorList>
    </citation>
    <scope>NUCLEOTIDE SEQUENCE</scope>
    <source>
        <strain evidence="6">JCM 10088</strain>
    </source>
</reference>
<accession>A0A830GRF2</accession>
<dbReference type="CDD" id="cd11593">
    <property type="entry name" value="Agmatinase-like_2"/>
    <property type="match status" value="1"/>
</dbReference>
<keyword evidence="4" id="KW-0464">Manganese</keyword>
<dbReference type="Pfam" id="PF00491">
    <property type="entry name" value="Arginase"/>
    <property type="match status" value="1"/>
</dbReference>
<keyword evidence="3 5" id="KW-0378">Hydrolase</keyword>
<feature type="binding site" evidence="4">
    <location>
        <position position="165"/>
    </location>
    <ligand>
        <name>Mn(2+)</name>
        <dbReference type="ChEBI" id="CHEBI:29035"/>
        <label>1</label>
    </ligand>
</feature>
<evidence type="ECO:0000256" key="5">
    <source>
        <dbReference type="RuleBase" id="RU003684"/>
    </source>
</evidence>
<evidence type="ECO:0000313" key="6">
    <source>
        <dbReference type="EMBL" id="GGP18840.1"/>
    </source>
</evidence>
<dbReference type="GO" id="GO:0046872">
    <property type="term" value="F:metal ion binding"/>
    <property type="evidence" value="ECO:0007669"/>
    <property type="project" value="UniProtKB-KW"/>
</dbReference>
<dbReference type="GO" id="GO:0008783">
    <property type="term" value="F:agmatinase activity"/>
    <property type="evidence" value="ECO:0007669"/>
    <property type="project" value="TreeGrafter"/>
</dbReference>
<dbReference type="PROSITE" id="PS01053">
    <property type="entry name" value="ARGINASE_1"/>
    <property type="match status" value="1"/>
</dbReference>
<comment type="cofactor">
    <cofactor evidence="4">
        <name>Mn(2+)</name>
        <dbReference type="ChEBI" id="CHEBI:29035"/>
    </cofactor>
    <text evidence="4">Binds 2 manganese ions per subunit.</text>
</comment>
<dbReference type="OrthoDB" id="7186at2157"/>
<feature type="binding site" evidence="4">
    <location>
        <position position="137"/>
    </location>
    <ligand>
        <name>Mn(2+)</name>
        <dbReference type="ChEBI" id="CHEBI:29035"/>
        <label>1</label>
    </ligand>
</feature>
<comment type="caution">
    <text evidence="6">The sequence shown here is derived from an EMBL/GenBank/DDBJ whole genome shotgun (WGS) entry which is preliminary data.</text>
</comment>